<evidence type="ECO:0000256" key="1">
    <source>
        <dbReference type="SAM" id="MobiDB-lite"/>
    </source>
</evidence>
<organism evidence="3 4">
    <name type="scientific">Salinomyces thailandicus</name>
    <dbReference type="NCBI Taxonomy" id="706561"/>
    <lineage>
        <taxon>Eukaryota</taxon>
        <taxon>Fungi</taxon>
        <taxon>Dikarya</taxon>
        <taxon>Ascomycota</taxon>
        <taxon>Pezizomycotina</taxon>
        <taxon>Dothideomycetes</taxon>
        <taxon>Dothideomycetidae</taxon>
        <taxon>Mycosphaerellales</taxon>
        <taxon>Teratosphaeriaceae</taxon>
        <taxon>Salinomyces</taxon>
    </lineage>
</organism>
<protein>
    <recommendedName>
        <fullName evidence="5">Mitochondrial K+-H+ exchange-related-domain-containing protein</fullName>
    </recommendedName>
</protein>
<keyword evidence="4" id="KW-1185">Reference proteome</keyword>
<sequence length="300" mass="34810">MRLFLLPISTRRTLIYCERAREAVQGAQQPISERVINKAASTWAQWEKAERGWQKRLTVYGNQLFMRIPYEEWGLKSIPPATRKRLQEIDQGKLDFHCLYPGAFMKPSRVPEVLKALATERQGYHKRKMWTSLAWMPLTIPFTVVPIIPNIPFFYLCFRAYSHFRALYGGRLLEHIMEKNLVKTTDSQQMDQLYTAGLLHPSREVSRESARPAKDAIQEVARTVQGQIKEGKKEVLLLQRWNGKIIAEDFHLPEMEIEIERAVEQVETAMKKTDEAAAQAKSELDDSRSQHTTKVDKAER</sequence>
<dbReference type="GO" id="GO:0005743">
    <property type="term" value="C:mitochondrial inner membrane"/>
    <property type="evidence" value="ECO:0007669"/>
    <property type="project" value="TreeGrafter"/>
</dbReference>
<keyword evidence="2" id="KW-1133">Transmembrane helix</keyword>
<dbReference type="GO" id="GO:1902600">
    <property type="term" value="P:proton transmembrane transport"/>
    <property type="evidence" value="ECO:0007669"/>
    <property type="project" value="TreeGrafter"/>
</dbReference>
<dbReference type="GO" id="GO:0006813">
    <property type="term" value="P:potassium ion transport"/>
    <property type="evidence" value="ECO:0007669"/>
    <property type="project" value="TreeGrafter"/>
</dbReference>
<evidence type="ECO:0000256" key="2">
    <source>
        <dbReference type="SAM" id="Phobius"/>
    </source>
</evidence>
<gene>
    <name evidence="3" type="ORF">B0A50_02777</name>
</gene>
<dbReference type="InterPro" id="IPR018786">
    <property type="entry name" value="Mit_KHE1"/>
</dbReference>
<dbReference type="PANTHER" id="PTHR28062:SF1">
    <property type="entry name" value="TRANSMEMBRANE PROTEIN"/>
    <property type="match status" value="1"/>
</dbReference>
<evidence type="ECO:0008006" key="5">
    <source>
        <dbReference type="Google" id="ProtNLM"/>
    </source>
</evidence>
<accession>A0A4U0U4Z6</accession>
<feature type="compositionally biased region" description="Basic and acidic residues" evidence="1">
    <location>
        <begin position="282"/>
        <end position="300"/>
    </location>
</feature>
<dbReference type="Pfam" id="PF10173">
    <property type="entry name" value="Mit_KHE1"/>
    <property type="match status" value="1"/>
</dbReference>
<feature type="transmembrane region" description="Helical" evidence="2">
    <location>
        <begin position="133"/>
        <end position="155"/>
    </location>
</feature>
<name>A0A4U0U4Z6_9PEZI</name>
<dbReference type="AlphaFoldDB" id="A0A4U0U4Z6"/>
<dbReference type="Proteomes" id="UP000308549">
    <property type="component" value="Unassembled WGS sequence"/>
</dbReference>
<dbReference type="OrthoDB" id="5562676at2759"/>
<proteinExistence type="predicted"/>
<evidence type="ECO:0000313" key="4">
    <source>
        <dbReference type="Proteomes" id="UP000308549"/>
    </source>
</evidence>
<dbReference type="EMBL" id="NAJL01000012">
    <property type="protein sequence ID" value="TKA30058.1"/>
    <property type="molecule type" value="Genomic_DNA"/>
</dbReference>
<comment type="caution">
    <text evidence="3">The sequence shown here is derived from an EMBL/GenBank/DDBJ whole genome shotgun (WGS) entry which is preliminary data.</text>
</comment>
<reference evidence="3 4" key="1">
    <citation type="submission" date="2017-03" db="EMBL/GenBank/DDBJ databases">
        <title>Genomes of endolithic fungi from Antarctica.</title>
        <authorList>
            <person name="Coleine C."/>
            <person name="Masonjones S."/>
            <person name="Stajich J.E."/>
        </authorList>
    </citation>
    <scope>NUCLEOTIDE SEQUENCE [LARGE SCALE GENOMIC DNA]</scope>
    <source>
        <strain evidence="3 4">CCFEE 6315</strain>
    </source>
</reference>
<keyword evidence="2" id="KW-0472">Membrane</keyword>
<keyword evidence="2" id="KW-0812">Transmembrane</keyword>
<feature type="region of interest" description="Disordered" evidence="1">
    <location>
        <begin position="270"/>
        <end position="300"/>
    </location>
</feature>
<dbReference type="PANTHER" id="PTHR28062">
    <property type="entry name" value="K+-H+ EXCHANGE-LIKE PROTEIN"/>
    <property type="match status" value="1"/>
</dbReference>
<evidence type="ECO:0000313" key="3">
    <source>
        <dbReference type="EMBL" id="TKA30058.1"/>
    </source>
</evidence>